<gene>
    <name evidence="2" type="ORF">JDV76_09025</name>
</gene>
<dbReference type="RefSeq" id="WP_198736567.1">
    <property type="nucleotide sequence ID" value="NZ_JAEIOT010000008.1"/>
</dbReference>
<evidence type="ECO:0000256" key="1">
    <source>
        <dbReference type="SAM" id="MobiDB-lite"/>
    </source>
</evidence>
<dbReference type="Proteomes" id="UP000625574">
    <property type="component" value="Unassembled WGS sequence"/>
</dbReference>
<name>A0ABS0W0J7_9CORY</name>
<proteinExistence type="predicted"/>
<dbReference type="EMBL" id="JAEIOT010000008">
    <property type="protein sequence ID" value="MBI9001107.1"/>
    <property type="molecule type" value="Genomic_DNA"/>
</dbReference>
<reference evidence="2 3" key="1">
    <citation type="submission" date="2020-12" db="EMBL/GenBank/DDBJ databases">
        <title>Genome public.</title>
        <authorList>
            <person name="Sun Q."/>
        </authorList>
    </citation>
    <scope>NUCLEOTIDE SEQUENCE [LARGE SCALE GENOMIC DNA]</scope>
    <source>
        <strain evidence="2 3">CCM 8864</strain>
    </source>
</reference>
<organism evidence="2 3">
    <name type="scientific">Corynebacterium marambiense</name>
    <dbReference type="NCBI Taxonomy" id="2765364"/>
    <lineage>
        <taxon>Bacteria</taxon>
        <taxon>Bacillati</taxon>
        <taxon>Actinomycetota</taxon>
        <taxon>Actinomycetes</taxon>
        <taxon>Mycobacteriales</taxon>
        <taxon>Corynebacteriaceae</taxon>
        <taxon>Corynebacterium</taxon>
    </lineage>
</organism>
<protein>
    <recommendedName>
        <fullName evidence="4">DNA-binding protein</fullName>
    </recommendedName>
</protein>
<accession>A0ABS0W0J7</accession>
<evidence type="ECO:0000313" key="3">
    <source>
        <dbReference type="Proteomes" id="UP000625574"/>
    </source>
</evidence>
<evidence type="ECO:0008006" key="4">
    <source>
        <dbReference type="Google" id="ProtNLM"/>
    </source>
</evidence>
<evidence type="ECO:0000313" key="2">
    <source>
        <dbReference type="EMBL" id="MBI9001107.1"/>
    </source>
</evidence>
<comment type="caution">
    <text evidence="2">The sequence shown here is derived from an EMBL/GenBank/DDBJ whole genome shotgun (WGS) entry which is preliminary data.</text>
</comment>
<feature type="region of interest" description="Disordered" evidence="1">
    <location>
        <begin position="1"/>
        <end position="30"/>
    </location>
</feature>
<sequence>MTDREMMSTPHAVDSELRRGAILPPDAEPPANARSVPLVAATYASPTHTIVRLVAEPLLEAEDTALAAQGFSRTRTTGAGQVRPTAIGFPAWPILVDPDNAREALHLVGDVEWARRVAHSRPGDVKKRFEALAADLTASAPHFVPPLFEEIARILHDVGNDALALQFFGRAREIERTHGIPVDPARHRAVFTEFSSLGIVGARELTAEAEGAVGRFADPRDAFDYLLELNTARIAVGGQPPYADLARDLRDVGAAAGLSPDRVDEALLERIVGLVAVRRAPAGFFDAVRDSLISYIGRHPEAASWLLEARPRELGVDDYLILLRDSGIWRTVTTDPLATGDLILRLVDELRGGAAGEVPATPHLIETIDAGHDALAGRRSGSRGLWNLSLDLLDALCAAGVVFPPRSFYDSVRADSLNEPWLCWLGGEHEEAGQSRRDLSHLAADPVLGPVAARSLDPGFLAHHADTVLGHPGATTLLNMRLDDFAAERAAAAGSFEALERFVDGPVQRLRNPRIDEFNPGAIERIFAFDRAEEVAAALRLGLAVEYTFPALEEAVERVRALAAGTDTRRTVPGSWESDPLEIHESWPLHAVSCGGFVVVFDADGIVRELRVPGEVGKVVGVRTVGGRVRVSYKARHAHEESVFWSGDDAGHDTGELVTSVEGSASWEIGTGRITANGLITDGDVTAGRWQSPVLVTPSAVVGVRSLVHHACPSFDPRTGERCGEIDLRYWPERLTELGGPVGDLDLGVLPPAVWEFSGDPDADWDTVHRLEYSTCLPITGTTADSLTGHCGGWHLNFPVDHGRYHHIIGPLGTFRIPRDRRLSPTTAIARPGGGVVVNCADGFIDAVTGHRLPQSCEGDGRQSYLDHLPDTCLHFLSARDEILSASLRTVTADDVAPLLDDDLNPGHRRELIAERLGVRDTVVIDAIDGLVCRSAELAQAMNEIHPPVDRHFRVPDISEDLDAYIHGYLGTGGGGLNNYGALLTNLGCVIQRNELHSYGYEEWDRINWGIGFIGNERVLAALVAAPCLSPELRREAAVFVRSLLKAGLVCNGWRYVEVPADAVESTETLYEGWHDDCAVISYRYDHNCTGSTGRGDRIVLLAPVDKRHWMGVDLGDSADTSLEAAALTAVLDAVDAQDSQNTTGRLDTLRASADTIARDSAVPAQVLLRLLGAPLPPTHRETKEQRALLGLTVQQSKTVREIIAQFEPEECAAILAAAVNPDNPTEITTGHPDTDGVSAAIGRVLGEPAVRLTDSDLDLLVGRQTDPDERTIRRLLRGEEVVDDTGVRDGYLGLLITIAVECSISADEAAWIACQMRSAADWVRERPDTLRREWDRQVPIPGLADNSWTLVDDQPVPVLARIVAAGGMDDLISWLESGGFPPDPRRWDPAVAVPHLVQEVADARGLGTDAARYWLELLALTAPDDKVIRELNGWTRKALDAAATELLQRGLVIEAKRKGANRTRFLPGGWMEASSPDRPMEVWKAPHHLLWEDHRVRGMIAGCPQVMPPAELYLDVWERIQGGDEPGYTELRATPYRRKRR</sequence>
<keyword evidence="3" id="KW-1185">Reference proteome</keyword>